<dbReference type="EMBL" id="JAYDYW010000009">
    <property type="protein sequence ID" value="MEE1674758.1"/>
    <property type="molecule type" value="Genomic_DNA"/>
</dbReference>
<sequence length="371" mass="41709">MAEQMLMKNGLAEPAVQRIAQGIAAVYPEFDAKRFVELALKGLEELGLKQRVTHIIEVLQQTLPEDFAKVTEILTALPQYWDRGDPDDSLRGFAIWPVTDYVAVAGIDQPQLAFQALAALSPLFSAEFAIRPFIEKHPELSWQQLLAWTRSEDEHLRRLASEGCRPRLPWGVQLKQLITDPAPIYPILEALKNDSSLYVRRSVANNLNDIAKDHPEQVLALCLAWQQGASSDLQWLIKHATRSLVKQGHPKSFPLLGYTAEPKVDIEEFALLNSEVAMGESLSFAIALRAQKPQQKFVLDYALHFMKANGKTAAKVFKLKNVNLAEGEMFAMEKSHSFKAISTRRYYPGEHFVAIHINGQEQARLAFTLNA</sequence>
<proteinExistence type="predicted"/>
<dbReference type="PROSITE" id="PS50077">
    <property type="entry name" value="HEAT_REPEAT"/>
    <property type="match status" value="1"/>
</dbReference>
<dbReference type="SUPFAM" id="SSF48371">
    <property type="entry name" value="ARM repeat"/>
    <property type="match status" value="1"/>
</dbReference>
<reference evidence="2" key="1">
    <citation type="submission" date="2023-07" db="EMBL/GenBank/DDBJ databases">
        <title>Draft genome sequence of Agarivorans aestuarii strain ZMCS4, a CAZymes producing bacteria isolated from the marine brown algae Clodostephus spongiosus.</title>
        <authorList>
            <person name="Lorente B."/>
            <person name="Cabral C."/>
            <person name="Frias J."/>
            <person name="Faria J."/>
            <person name="Toubarro D."/>
        </authorList>
    </citation>
    <scope>NUCLEOTIDE SEQUENCE [LARGE SCALE GENOMIC DNA]</scope>
    <source>
        <strain evidence="2">ZMCS4</strain>
    </source>
</reference>
<dbReference type="Proteomes" id="UP001310248">
    <property type="component" value="Unassembled WGS sequence"/>
</dbReference>
<dbReference type="InterPro" id="IPR014825">
    <property type="entry name" value="DNA_alkylation"/>
</dbReference>
<dbReference type="Gene3D" id="1.25.40.290">
    <property type="entry name" value="ARM repeat domains"/>
    <property type="match status" value="1"/>
</dbReference>
<reference evidence="1 2" key="2">
    <citation type="submission" date="2023-12" db="EMBL/GenBank/DDBJ databases">
        <authorList>
            <consortium name="Cladostephus spongiosus"/>
            <person name="Lorente B."/>
            <person name="Cabral C."/>
            <person name="Frias J."/>
            <person name="Faria J."/>
            <person name="Toubarro D."/>
        </authorList>
    </citation>
    <scope>NUCLEOTIDE SEQUENCE [LARGE SCALE GENOMIC DNA]</scope>
    <source>
        <strain evidence="1 2">ZMCS4</strain>
    </source>
</reference>
<evidence type="ECO:0000313" key="2">
    <source>
        <dbReference type="Proteomes" id="UP001310248"/>
    </source>
</evidence>
<dbReference type="InterPro" id="IPR016024">
    <property type="entry name" value="ARM-type_fold"/>
</dbReference>
<dbReference type="RefSeq" id="WP_329775804.1">
    <property type="nucleotide sequence ID" value="NZ_JAYDYW010000009.1"/>
</dbReference>
<comment type="caution">
    <text evidence="1">The sequence shown here is derived from an EMBL/GenBank/DDBJ whole genome shotgun (WGS) entry which is preliminary data.</text>
</comment>
<protein>
    <submittedName>
        <fullName evidence="1">DNA alkylation repair protein</fullName>
    </submittedName>
</protein>
<accession>A0ABU7G5S4</accession>
<keyword evidence="2" id="KW-1185">Reference proteome</keyword>
<evidence type="ECO:0000313" key="1">
    <source>
        <dbReference type="EMBL" id="MEE1674758.1"/>
    </source>
</evidence>
<dbReference type="InterPro" id="IPR021133">
    <property type="entry name" value="HEAT_type_2"/>
</dbReference>
<gene>
    <name evidence="1" type="ORF">SNR37_004202</name>
</gene>
<dbReference type="Pfam" id="PF08713">
    <property type="entry name" value="DNA_alkylation"/>
    <property type="match status" value="1"/>
</dbReference>
<organism evidence="1 2">
    <name type="scientific">Agarivorans aestuarii</name>
    <dbReference type="NCBI Taxonomy" id="1563703"/>
    <lineage>
        <taxon>Bacteria</taxon>
        <taxon>Pseudomonadati</taxon>
        <taxon>Pseudomonadota</taxon>
        <taxon>Gammaproteobacteria</taxon>
        <taxon>Alteromonadales</taxon>
        <taxon>Alteromonadaceae</taxon>
        <taxon>Agarivorans</taxon>
    </lineage>
</organism>
<name>A0ABU7G5S4_9ALTE</name>